<name>A0AAD7WQ08_9TELE</name>
<dbReference type="Proteomes" id="UP001221898">
    <property type="component" value="Unassembled WGS sequence"/>
</dbReference>
<dbReference type="EMBL" id="JAINUG010000050">
    <property type="protein sequence ID" value="KAJ8405042.1"/>
    <property type="molecule type" value="Genomic_DNA"/>
</dbReference>
<sequence>MGAVRAYGSWLGARAAELTEMRSDTADCGRRRGWGRRCAAGLARFFYVGRSGLCFSWAYLHGGRGGVSCSPGVLGQGTMAPLRWRLFCGTPALNPPTPAAAAKVRWLWKSPSKPILSPQ</sequence>
<evidence type="ECO:0000313" key="2">
    <source>
        <dbReference type="Proteomes" id="UP001221898"/>
    </source>
</evidence>
<protein>
    <submittedName>
        <fullName evidence="1">Uncharacterized protein</fullName>
    </submittedName>
</protein>
<evidence type="ECO:0000313" key="1">
    <source>
        <dbReference type="EMBL" id="KAJ8405042.1"/>
    </source>
</evidence>
<comment type="caution">
    <text evidence="1">The sequence shown here is derived from an EMBL/GenBank/DDBJ whole genome shotgun (WGS) entry which is preliminary data.</text>
</comment>
<dbReference type="AlphaFoldDB" id="A0AAD7WQ08"/>
<gene>
    <name evidence="1" type="ORF">AAFF_G00329630</name>
</gene>
<organism evidence="1 2">
    <name type="scientific">Aldrovandia affinis</name>
    <dbReference type="NCBI Taxonomy" id="143900"/>
    <lineage>
        <taxon>Eukaryota</taxon>
        <taxon>Metazoa</taxon>
        <taxon>Chordata</taxon>
        <taxon>Craniata</taxon>
        <taxon>Vertebrata</taxon>
        <taxon>Euteleostomi</taxon>
        <taxon>Actinopterygii</taxon>
        <taxon>Neopterygii</taxon>
        <taxon>Teleostei</taxon>
        <taxon>Notacanthiformes</taxon>
        <taxon>Halosauridae</taxon>
        <taxon>Aldrovandia</taxon>
    </lineage>
</organism>
<proteinExistence type="predicted"/>
<accession>A0AAD7WQ08</accession>
<reference evidence="1" key="1">
    <citation type="journal article" date="2023" name="Science">
        <title>Genome structures resolve the early diversification of teleost fishes.</title>
        <authorList>
            <person name="Parey E."/>
            <person name="Louis A."/>
            <person name="Montfort J."/>
            <person name="Bouchez O."/>
            <person name="Roques C."/>
            <person name="Iampietro C."/>
            <person name="Lluch J."/>
            <person name="Castinel A."/>
            <person name="Donnadieu C."/>
            <person name="Desvignes T."/>
            <person name="Floi Bucao C."/>
            <person name="Jouanno E."/>
            <person name="Wen M."/>
            <person name="Mejri S."/>
            <person name="Dirks R."/>
            <person name="Jansen H."/>
            <person name="Henkel C."/>
            <person name="Chen W.J."/>
            <person name="Zahm M."/>
            <person name="Cabau C."/>
            <person name="Klopp C."/>
            <person name="Thompson A.W."/>
            <person name="Robinson-Rechavi M."/>
            <person name="Braasch I."/>
            <person name="Lecointre G."/>
            <person name="Bobe J."/>
            <person name="Postlethwait J.H."/>
            <person name="Berthelot C."/>
            <person name="Roest Crollius H."/>
            <person name="Guiguen Y."/>
        </authorList>
    </citation>
    <scope>NUCLEOTIDE SEQUENCE</scope>
    <source>
        <strain evidence="1">NC1722</strain>
    </source>
</reference>
<keyword evidence="2" id="KW-1185">Reference proteome</keyword>